<reference evidence="1" key="1">
    <citation type="submission" date="2023-01" db="EMBL/GenBank/DDBJ databases">
        <title>Human gut microbiome strain richness.</title>
        <authorList>
            <person name="Chen-Liaw A."/>
        </authorList>
    </citation>
    <scope>NUCLEOTIDE SEQUENCE</scope>
    <source>
        <strain evidence="1">D59st1_B8_D59t2_181005</strain>
    </source>
</reference>
<accession>A0AAW6E2Z8</accession>
<dbReference type="RefSeq" id="WP_022287126.1">
    <property type="nucleotide sequence ID" value="NZ_JADMNX010000013.1"/>
</dbReference>
<evidence type="ECO:0000313" key="2">
    <source>
        <dbReference type="Proteomes" id="UP001211421"/>
    </source>
</evidence>
<proteinExistence type="predicted"/>
<protein>
    <submittedName>
        <fullName evidence="1">DUF3795 domain-containing protein</fullName>
    </submittedName>
</protein>
<evidence type="ECO:0000313" key="1">
    <source>
        <dbReference type="EMBL" id="MDB8743196.1"/>
    </source>
</evidence>
<dbReference type="AlphaFoldDB" id="A0AAW6E2Z8"/>
<dbReference type="EMBL" id="JAQMLS010000013">
    <property type="protein sequence ID" value="MDB8743196.1"/>
    <property type="molecule type" value="Genomic_DNA"/>
</dbReference>
<dbReference type="InterPro" id="IPR024227">
    <property type="entry name" value="DUF3795"/>
</dbReference>
<name>A0AAW6E2Z8_9FIRM</name>
<dbReference type="Proteomes" id="UP001211421">
    <property type="component" value="Unassembled WGS sequence"/>
</dbReference>
<organism evidence="1 2">
    <name type="scientific">Ruminococcus bicirculans</name>
    <name type="common">ex Wegman et al. 2014</name>
    <dbReference type="NCBI Taxonomy" id="1160721"/>
    <lineage>
        <taxon>Bacteria</taxon>
        <taxon>Bacillati</taxon>
        <taxon>Bacillota</taxon>
        <taxon>Clostridia</taxon>
        <taxon>Eubacteriales</taxon>
        <taxon>Oscillospiraceae</taxon>
        <taxon>Ruminococcus</taxon>
    </lineage>
</organism>
<gene>
    <name evidence="1" type="ORF">PNV70_14105</name>
</gene>
<comment type="caution">
    <text evidence="1">The sequence shown here is derived from an EMBL/GenBank/DDBJ whole genome shotgun (WGS) entry which is preliminary data.</text>
</comment>
<dbReference type="Pfam" id="PF12675">
    <property type="entry name" value="DUF3795"/>
    <property type="match status" value="1"/>
</dbReference>
<sequence>MDKSEIIKKVAPCSLMCHTCSAYNDGIICASAKTLLKYLEGIKEFYEVHMPDAVESYNNFEGVLSIYAGASCSGCRSTEHNGCSIEGCFLLECTKNHGVDFCGECNEFPCKKTQGIFEEIVYRQWLEGNQQIREYGIEAFWKNNSENPHYRPYKKMI</sequence>